<dbReference type="EMBL" id="HBGF01003376">
    <property type="protein sequence ID" value="CAD9092033.1"/>
    <property type="molecule type" value="Transcribed_RNA"/>
</dbReference>
<sequence>MHAPHLSSPTVGGSTPAVSADDIRAAAGREADSARLHQLRRQQPEAYNVESQAHAHTIKKAGAHGFATGCSFVTIIFGLNRAMPTLPWRTMGLAAALPVGAAAGWALFSFFSAERRFYARERQREEWELRNYPDGEYDEMTAIYMAKGLSEADARHFVKLLSRDNQTFVDIMMVDELGYSCRPLPNNSEASSAAALAGSAFVAASVLPLLPRSDRVGPLVLAATVFATSAMQAKILYGAYADLGDSLRTLRDNTLWLSALGVVSFGAGCGIRALLHRQ</sequence>
<comment type="similarity">
    <text evidence="2">Belongs to the CCC1 family.</text>
</comment>
<keyword evidence="5 6" id="KW-0472">Membrane</keyword>
<feature type="transmembrane region" description="Helical" evidence="6">
    <location>
        <begin position="255"/>
        <end position="275"/>
    </location>
</feature>
<feature type="transmembrane region" description="Helical" evidence="6">
    <location>
        <begin position="91"/>
        <end position="113"/>
    </location>
</feature>
<dbReference type="Pfam" id="PF01988">
    <property type="entry name" value="VIT1"/>
    <property type="match status" value="1"/>
</dbReference>
<dbReference type="GO" id="GO:0030026">
    <property type="term" value="P:intracellular manganese ion homeostasis"/>
    <property type="evidence" value="ECO:0007669"/>
    <property type="project" value="InterPro"/>
</dbReference>
<evidence type="ECO:0000313" key="7">
    <source>
        <dbReference type="EMBL" id="CAD9092033.1"/>
    </source>
</evidence>
<evidence type="ECO:0000256" key="2">
    <source>
        <dbReference type="ARBA" id="ARBA00007049"/>
    </source>
</evidence>
<dbReference type="EMBL" id="HBGF01003377">
    <property type="protein sequence ID" value="CAD9092035.1"/>
    <property type="molecule type" value="Transcribed_RNA"/>
</dbReference>
<proteinExistence type="inferred from homology"/>
<evidence type="ECO:0000256" key="1">
    <source>
        <dbReference type="ARBA" id="ARBA00004127"/>
    </source>
</evidence>
<feature type="transmembrane region" description="Helical" evidence="6">
    <location>
        <begin position="61"/>
        <end position="79"/>
    </location>
</feature>
<reference evidence="8" key="1">
    <citation type="submission" date="2021-01" db="EMBL/GenBank/DDBJ databases">
        <authorList>
            <person name="Corre E."/>
            <person name="Pelletier E."/>
            <person name="Niang G."/>
            <person name="Scheremetjew M."/>
            <person name="Finn R."/>
            <person name="Kale V."/>
            <person name="Holt S."/>
            <person name="Cochrane G."/>
            <person name="Meng A."/>
            <person name="Brown T."/>
            <person name="Cohen L."/>
        </authorList>
    </citation>
    <scope>NUCLEOTIDE SEQUENCE</scope>
    <source>
        <strain evidence="8">CCAP 1951/1</strain>
    </source>
</reference>
<accession>A0A6U4P8Z8</accession>
<dbReference type="GO" id="GO:0012505">
    <property type="term" value="C:endomembrane system"/>
    <property type="evidence" value="ECO:0007669"/>
    <property type="project" value="UniProtKB-SubCell"/>
</dbReference>
<gene>
    <name evidence="7" type="ORF">NDES1114_LOCUS2337</name>
    <name evidence="8" type="ORF">NDES1114_LOCUS2338</name>
</gene>
<evidence type="ECO:0000313" key="8">
    <source>
        <dbReference type="EMBL" id="CAD9092035.1"/>
    </source>
</evidence>
<evidence type="ECO:0000256" key="6">
    <source>
        <dbReference type="SAM" id="Phobius"/>
    </source>
</evidence>
<comment type="subcellular location">
    <subcellularLocation>
        <location evidence="1">Endomembrane system</location>
        <topology evidence="1">Multi-pass membrane protein</topology>
    </subcellularLocation>
</comment>
<feature type="transmembrane region" description="Helical" evidence="6">
    <location>
        <begin position="219"/>
        <end position="240"/>
    </location>
</feature>
<evidence type="ECO:0000256" key="5">
    <source>
        <dbReference type="ARBA" id="ARBA00023136"/>
    </source>
</evidence>
<name>A0A6U4P8Z8_NEODS</name>
<dbReference type="InterPro" id="IPR008217">
    <property type="entry name" value="Ccc1_fam"/>
</dbReference>
<dbReference type="GO" id="GO:0005384">
    <property type="term" value="F:manganese ion transmembrane transporter activity"/>
    <property type="evidence" value="ECO:0007669"/>
    <property type="project" value="InterPro"/>
</dbReference>
<protein>
    <submittedName>
        <fullName evidence="8">Uncharacterized protein</fullName>
    </submittedName>
</protein>
<keyword evidence="4 6" id="KW-1133">Transmembrane helix</keyword>
<evidence type="ECO:0000256" key="3">
    <source>
        <dbReference type="ARBA" id="ARBA00022692"/>
    </source>
</evidence>
<organism evidence="8">
    <name type="scientific">Neobodo designis</name>
    <name type="common">Flagellated protozoan</name>
    <name type="synonym">Bodo designis</name>
    <dbReference type="NCBI Taxonomy" id="312471"/>
    <lineage>
        <taxon>Eukaryota</taxon>
        <taxon>Discoba</taxon>
        <taxon>Euglenozoa</taxon>
        <taxon>Kinetoplastea</taxon>
        <taxon>Metakinetoplastina</taxon>
        <taxon>Neobodonida</taxon>
        <taxon>Neobodo</taxon>
    </lineage>
</organism>
<keyword evidence="3 6" id="KW-0812">Transmembrane</keyword>
<evidence type="ECO:0000256" key="4">
    <source>
        <dbReference type="ARBA" id="ARBA00022989"/>
    </source>
</evidence>
<dbReference type="AlphaFoldDB" id="A0A6U4P8Z8"/>